<feature type="compositionally biased region" description="Polar residues" evidence="1">
    <location>
        <begin position="23"/>
        <end position="39"/>
    </location>
</feature>
<feature type="region of interest" description="Disordered" evidence="1">
    <location>
        <begin position="20"/>
        <end position="39"/>
    </location>
</feature>
<dbReference type="PROSITE" id="PS51257">
    <property type="entry name" value="PROKAR_LIPOPROTEIN"/>
    <property type="match status" value="1"/>
</dbReference>
<dbReference type="Proteomes" id="UP001168380">
    <property type="component" value="Unassembled WGS sequence"/>
</dbReference>
<dbReference type="InterPro" id="IPR011043">
    <property type="entry name" value="Gal_Oxase/kelch_b-propeller"/>
</dbReference>
<dbReference type="PANTHER" id="PTHR31778:SF2">
    <property type="entry name" value="BUD SITE SELECTION PROTEIN RAX2"/>
    <property type="match status" value="1"/>
</dbReference>
<dbReference type="SUPFAM" id="SSF50998">
    <property type="entry name" value="Quinoprotein alcohol dehydrogenase-like"/>
    <property type="match status" value="1"/>
</dbReference>
<sequence length="881" mass="93622">MQQKLVPTVAVSALLLSGCGGSDSHTSSGPGDGTGNESTAYTVTVNTVTSGEASSTTQSVAEGEGVDIDIALEPGFGVVTSEGCSGSLIEEESRTLYRLPAVTDDCDVDIVVEQKPGTPKVSSEPQVVKIRWESALDVDLMWSTDPNCDWENYASCESAGSQVGIPSGEGAWESNESGLVLGKSYYFILKSEAGYSAPAAGKPLVQSASSSDKAILANEKLYVTAGGTAFTTFVLAQVDAQSGQLSGALPTVDGEVHAVVPDGDGWIIAGNFTAVAGVDRDNIARINHLGVLDKSWNLSVDGEVEYLEVFGDRLALVGAFGKVDGFSRDGVALLNLSTGQLPAVDGYSHNGGNQAWQDVARESEVLYTASHTIASNGMVEGSIISAFDIATGKWLWHLELSDHVMAVSADASGVYFARVYQQHARSLSEIRHIDNSGVLSEWQPELADDSFVFDIGVEGNTLYAFDMPKRNLPIIPKAFSLETAQSVSWDLPANEGTAYFNATEEGLLVFGAFTNGNDEPKGAYNISTDSLVNIPAQGLGSFNDIAIASDSIVLAGYLNWFNVSDQGIQVYQAKTGSFEGWIGTVDASDVNALVEHEGVIYFGLGHGKPIPIEGTDPIEYEHDYTHAMSAEDGASVEWSLETDDSINALEVVGSTLYLAGDFTTVNGKSRRGLAAYDLTNHRLLDWNPALNGNVAALTSIENHLYVGGDFTQVDDQSRDGIAQFDIETRQLTAFDVDGLMLDQIGIQALDVNEHLLVIGGDSGSQEPLYLVNTFDGSIVDIGVNFGGIDSAVHAAMLAGTELYLGGWFYGFGRPIECCRNFVTYDFVSASASDLDLAPNGQVSEMIMDGDVIYLFGYFNVIAGQVRQPVVAIDAETGAIIW</sequence>
<dbReference type="SUPFAM" id="SSF50965">
    <property type="entry name" value="Galactose oxidase, central domain"/>
    <property type="match status" value="1"/>
</dbReference>
<dbReference type="InterPro" id="IPR013431">
    <property type="entry name" value="Delta_60_rpt"/>
</dbReference>
<proteinExistence type="predicted"/>
<evidence type="ECO:0000256" key="1">
    <source>
        <dbReference type="SAM" id="MobiDB-lite"/>
    </source>
</evidence>
<organism evidence="2 3">
    <name type="scientific">Gilvimarinus algae</name>
    <dbReference type="NCBI Taxonomy" id="3058037"/>
    <lineage>
        <taxon>Bacteria</taxon>
        <taxon>Pseudomonadati</taxon>
        <taxon>Pseudomonadota</taxon>
        <taxon>Gammaproteobacteria</taxon>
        <taxon>Cellvibrionales</taxon>
        <taxon>Cellvibrionaceae</taxon>
        <taxon>Gilvimarinus</taxon>
    </lineage>
</organism>
<dbReference type="PANTHER" id="PTHR31778">
    <property type="entry name" value="BUD SITE SELECTION PROTEIN RAX2"/>
    <property type="match status" value="1"/>
</dbReference>
<gene>
    <name evidence="2" type="ORF">QWI16_14020</name>
</gene>
<dbReference type="Pfam" id="PF17164">
    <property type="entry name" value="DUF5122"/>
    <property type="match status" value="1"/>
</dbReference>
<dbReference type="EMBL" id="JAULRT010000060">
    <property type="protein sequence ID" value="MDO3383294.1"/>
    <property type="molecule type" value="Genomic_DNA"/>
</dbReference>
<reference evidence="2" key="1">
    <citation type="submission" date="2023-07" db="EMBL/GenBank/DDBJ databases">
        <title>Gilvimarinus algae sp. nov., isolated from the surface of Kelp.</title>
        <authorList>
            <person name="Sun Y.Y."/>
            <person name="Gong Y."/>
            <person name="Du Z.J."/>
        </authorList>
    </citation>
    <scope>NUCLEOTIDE SEQUENCE</scope>
    <source>
        <strain evidence="2">SDUM040014</strain>
    </source>
</reference>
<evidence type="ECO:0000313" key="2">
    <source>
        <dbReference type="EMBL" id="MDO3383294.1"/>
    </source>
</evidence>
<name>A0ABT8TGS1_9GAMM</name>
<accession>A0ABT8TGS1</accession>
<dbReference type="InterPro" id="IPR011047">
    <property type="entry name" value="Quinoprotein_ADH-like_sf"/>
</dbReference>
<evidence type="ECO:0000313" key="3">
    <source>
        <dbReference type="Proteomes" id="UP001168380"/>
    </source>
</evidence>
<comment type="caution">
    <text evidence="2">The sequence shown here is derived from an EMBL/GenBank/DDBJ whole genome shotgun (WGS) entry which is preliminary data.</text>
</comment>
<evidence type="ECO:0008006" key="4">
    <source>
        <dbReference type="Google" id="ProtNLM"/>
    </source>
</evidence>
<dbReference type="RefSeq" id="WP_302714063.1">
    <property type="nucleotide sequence ID" value="NZ_JAULRT010000060.1"/>
</dbReference>
<keyword evidence="3" id="KW-1185">Reference proteome</keyword>
<protein>
    <recommendedName>
        <fullName evidence="4">Fibronectin type-III domain-containing protein</fullName>
    </recommendedName>
</protein>